<evidence type="ECO:0000313" key="4">
    <source>
        <dbReference type="EMBL" id="KKQ95092.1"/>
    </source>
</evidence>
<feature type="compositionally biased region" description="Polar residues" evidence="1">
    <location>
        <begin position="410"/>
        <end position="429"/>
    </location>
</feature>
<reference evidence="4 5" key="1">
    <citation type="journal article" date="2015" name="Nature">
        <title>rRNA introns, odd ribosomes, and small enigmatic genomes across a large radiation of phyla.</title>
        <authorList>
            <person name="Brown C.T."/>
            <person name="Hug L.A."/>
            <person name="Thomas B.C."/>
            <person name="Sharon I."/>
            <person name="Castelle C.J."/>
            <person name="Singh A."/>
            <person name="Wilkins M.J."/>
            <person name="Williams K.H."/>
            <person name="Banfield J.F."/>
        </authorList>
    </citation>
    <scope>NUCLEOTIDE SEQUENCE [LARGE SCALE GENOMIC DNA]</scope>
</reference>
<evidence type="ECO:0000256" key="1">
    <source>
        <dbReference type="SAM" id="MobiDB-lite"/>
    </source>
</evidence>
<evidence type="ECO:0000313" key="5">
    <source>
        <dbReference type="Proteomes" id="UP000034207"/>
    </source>
</evidence>
<comment type="caution">
    <text evidence="4">The sequence shown here is derived from an EMBL/GenBank/DDBJ whole genome shotgun (WGS) entry which is preliminary data.</text>
</comment>
<feature type="transmembrane region" description="Helical" evidence="2">
    <location>
        <begin position="596"/>
        <end position="620"/>
    </location>
</feature>
<keyword evidence="2" id="KW-0812">Transmembrane</keyword>
<sequence length="630" mass="66013">MKKSLNIIIYKMTATVSIFLMIFVNSGLAIAEVTTEVPTPTPTPAAVNAESIEKKDVVTVTPTPTPVPVIEVSNVQPEQKKECGTIGVTGNIGDVGNKSEIKIDQSNQNVTDTDIGAGIISGKNDADYNSGNGIVGAGNVQGSVNLINSDSSNIEGPVQTGVLATKDLTGTLSIGDLLTYLDANSKNSTTGQNSENTALVDLINTVIFKDNFSNSINNNLPINIDTGNNSASYNTGNGAIVSGDVDLAANILNLINSSFVGKVTVGMLNIFGNYLGDILLPKSNDPSNSGGIVAVSAGNSNTGQNSDNAAIAEDTYKYIFVSSQTNSIQNTLPVNINTGNNNADYNTGNGSVQSGSINVKSNTASIIGAIFDGSKWYLLLINVLGDWFGGSEAANNQNVVSGRDGENSDIAASNDNTGQNSDNTAVSSTKNDIEIKDNSQNAIENNMPVNINTGNNNANYNTGNGSVKSGDVNLIINFINFINSQIKAKDIGVLFVNIFGNWKGSVKYEDKRVVKVDTAQNSSQKITIEQSVPGSSVDVGENKLALSVKNDSSVNSENNVTVTEKSEVKSGNNSSEVASFNNALDDKGGNNNSQPVLAGLSLSSVLALIIILAIAYQIILNKRFIKRGKR</sequence>
<proteinExistence type="predicted"/>
<dbReference type="STRING" id="1618345.UT18_C0004G0044"/>
<keyword evidence="2" id="KW-1133">Transmembrane helix</keyword>
<dbReference type="Proteomes" id="UP000034207">
    <property type="component" value="Unassembled WGS sequence"/>
</dbReference>
<protein>
    <submittedName>
        <fullName evidence="4">Uncharacterized protein</fullName>
    </submittedName>
</protein>
<feature type="signal peptide" evidence="3">
    <location>
        <begin position="1"/>
        <end position="31"/>
    </location>
</feature>
<dbReference type="EMBL" id="LBVV01000004">
    <property type="protein sequence ID" value="KKQ95092.1"/>
    <property type="molecule type" value="Genomic_DNA"/>
</dbReference>
<accession>A0A0G0LVQ1</accession>
<organism evidence="4 5">
    <name type="scientific">candidate division CPR2 bacterium GW2011_GWC2_39_10</name>
    <dbReference type="NCBI Taxonomy" id="1618345"/>
    <lineage>
        <taxon>Bacteria</taxon>
        <taxon>Bacteria division CPR2</taxon>
    </lineage>
</organism>
<evidence type="ECO:0000256" key="3">
    <source>
        <dbReference type="SAM" id="SignalP"/>
    </source>
</evidence>
<feature type="chain" id="PRO_5002533432" evidence="3">
    <location>
        <begin position="32"/>
        <end position="630"/>
    </location>
</feature>
<keyword evidence="3" id="KW-0732">Signal</keyword>
<feature type="region of interest" description="Disordered" evidence="1">
    <location>
        <begin position="400"/>
        <end position="429"/>
    </location>
</feature>
<name>A0A0G0LVQ1_UNCC2</name>
<gene>
    <name evidence="4" type="ORF">UT18_C0004G0044</name>
</gene>
<dbReference type="AlphaFoldDB" id="A0A0G0LVQ1"/>
<keyword evidence="2" id="KW-0472">Membrane</keyword>
<evidence type="ECO:0000256" key="2">
    <source>
        <dbReference type="SAM" id="Phobius"/>
    </source>
</evidence>